<name>A0A6J7R353_9ZZZZ</name>
<dbReference type="PANTHER" id="PTHR33175">
    <property type="entry name" value="DNA-BINDING PROTEIN HU"/>
    <property type="match status" value="1"/>
</dbReference>
<keyword evidence="1" id="KW-0238">DNA-binding</keyword>
<dbReference type="Pfam" id="PF00216">
    <property type="entry name" value="Bac_DNA_binding"/>
    <property type="match status" value="1"/>
</dbReference>
<feature type="region of interest" description="Disordered" evidence="2">
    <location>
        <begin position="119"/>
        <end position="157"/>
    </location>
</feature>
<dbReference type="InterPro" id="IPR000119">
    <property type="entry name" value="Hist_DNA-bd"/>
</dbReference>
<dbReference type="GO" id="GO:0005829">
    <property type="term" value="C:cytosol"/>
    <property type="evidence" value="ECO:0007669"/>
    <property type="project" value="TreeGrafter"/>
</dbReference>
<accession>A0A6J7R353</accession>
<dbReference type="InterPro" id="IPR010992">
    <property type="entry name" value="IHF-like_DNA-bd_dom_sf"/>
</dbReference>
<evidence type="ECO:0000313" key="5">
    <source>
        <dbReference type="EMBL" id="CAB5021592.1"/>
    </source>
</evidence>
<sequence length="157" mass="16660">MNRRDLVLDVAERTGSDRKTADAAVSAVVDSITAAVAKGDSVSISGFAKFYRRMKPATKSRKGTNPFTGEAMTFKAKPATKTVKVTPLKAFKDVVASGRVPAAKKPAVKKAAVKKTAAKKVVKKAPARKTAAKKVVKKAPARKTAAKKVVKKAAKRR</sequence>
<dbReference type="Gene3D" id="4.10.520.10">
    <property type="entry name" value="IHF-like DNA-binding proteins"/>
    <property type="match status" value="1"/>
</dbReference>
<evidence type="ECO:0000313" key="4">
    <source>
        <dbReference type="EMBL" id="CAB5002703.1"/>
    </source>
</evidence>
<dbReference type="EMBL" id="CAFBOR010000297">
    <property type="protein sequence ID" value="CAB5002703.1"/>
    <property type="molecule type" value="Genomic_DNA"/>
</dbReference>
<proteinExistence type="predicted"/>
<dbReference type="CDD" id="cd13834">
    <property type="entry name" value="HU_like"/>
    <property type="match status" value="1"/>
</dbReference>
<dbReference type="EMBL" id="CAFBPF010000186">
    <property type="protein sequence ID" value="CAB5021592.1"/>
    <property type="molecule type" value="Genomic_DNA"/>
</dbReference>
<dbReference type="GO" id="GO:0030527">
    <property type="term" value="F:structural constituent of chromatin"/>
    <property type="evidence" value="ECO:0007669"/>
    <property type="project" value="InterPro"/>
</dbReference>
<dbReference type="SUPFAM" id="SSF47729">
    <property type="entry name" value="IHF-like DNA-binding proteins"/>
    <property type="match status" value="1"/>
</dbReference>
<evidence type="ECO:0000256" key="1">
    <source>
        <dbReference type="ARBA" id="ARBA00023125"/>
    </source>
</evidence>
<dbReference type="EMBL" id="CAEZZU010000149">
    <property type="protein sequence ID" value="CAB4783620.1"/>
    <property type="molecule type" value="Genomic_DNA"/>
</dbReference>
<dbReference type="PANTHER" id="PTHR33175:SF3">
    <property type="entry name" value="DNA-BINDING PROTEIN HU-BETA"/>
    <property type="match status" value="1"/>
</dbReference>
<evidence type="ECO:0000313" key="3">
    <source>
        <dbReference type="EMBL" id="CAB4783620.1"/>
    </source>
</evidence>
<organism evidence="5">
    <name type="scientific">freshwater metagenome</name>
    <dbReference type="NCBI Taxonomy" id="449393"/>
    <lineage>
        <taxon>unclassified sequences</taxon>
        <taxon>metagenomes</taxon>
        <taxon>ecological metagenomes</taxon>
    </lineage>
</organism>
<dbReference type="GO" id="GO:0003677">
    <property type="term" value="F:DNA binding"/>
    <property type="evidence" value="ECO:0007669"/>
    <property type="project" value="UniProtKB-KW"/>
</dbReference>
<dbReference type="AlphaFoldDB" id="A0A6J7R353"/>
<protein>
    <submittedName>
        <fullName evidence="5">Unannotated protein</fullName>
    </submittedName>
</protein>
<dbReference type="SMART" id="SM00411">
    <property type="entry name" value="BHL"/>
    <property type="match status" value="1"/>
</dbReference>
<reference evidence="5" key="1">
    <citation type="submission" date="2020-05" db="EMBL/GenBank/DDBJ databases">
        <authorList>
            <person name="Chiriac C."/>
            <person name="Salcher M."/>
            <person name="Ghai R."/>
            <person name="Kavagutti S V."/>
        </authorList>
    </citation>
    <scope>NUCLEOTIDE SEQUENCE</scope>
</reference>
<evidence type="ECO:0000256" key="2">
    <source>
        <dbReference type="SAM" id="MobiDB-lite"/>
    </source>
</evidence>
<gene>
    <name evidence="3" type="ORF">UFOPK2925_01004</name>
    <name evidence="4" type="ORF">UFOPK3974_01601</name>
    <name evidence="5" type="ORF">UFOPK4071_01263</name>
</gene>